<dbReference type="Proteomes" id="UP001500635">
    <property type="component" value="Unassembled WGS sequence"/>
</dbReference>
<feature type="compositionally biased region" description="Basic and acidic residues" evidence="1">
    <location>
        <begin position="27"/>
        <end position="41"/>
    </location>
</feature>
<reference evidence="3" key="1">
    <citation type="journal article" date="2019" name="Int. J. Syst. Evol. Microbiol.">
        <title>The Global Catalogue of Microorganisms (GCM) 10K type strain sequencing project: providing services to taxonomists for standard genome sequencing and annotation.</title>
        <authorList>
            <consortium name="The Broad Institute Genomics Platform"/>
            <consortium name="The Broad Institute Genome Sequencing Center for Infectious Disease"/>
            <person name="Wu L."/>
            <person name="Ma J."/>
        </authorList>
    </citation>
    <scope>NUCLEOTIDE SEQUENCE [LARGE SCALE GENOMIC DNA]</scope>
    <source>
        <strain evidence="3">JCM 17688</strain>
    </source>
</reference>
<evidence type="ECO:0000256" key="1">
    <source>
        <dbReference type="SAM" id="MobiDB-lite"/>
    </source>
</evidence>
<sequence length="88" mass="9252">MPGPISAPSPADNRSDGREPSVNGATHYEREAPAEVGRVGEPESQPLTAERRMDVGRIAGQQHSAEAVGPRDTGIQPAPTGCRATHTR</sequence>
<accession>A0ABP8JQ18</accession>
<gene>
    <name evidence="2" type="ORF">GCM10023147_25940</name>
</gene>
<organism evidence="2 3">
    <name type="scientific">Tsukamurella soli</name>
    <dbReference type="NCBI Taxonomy" id="644556"/>
    <lineage>
        <taxon>Bacteria</taxon>
        <taxon>Bacillati</taxon>
        <taxon>Actinomycetota</taxon>
        <taxon>Actinomycetes</taxon>
        <taxon>Mycobacteriales</taxon>
        <taxon>Tsukamurellaceae</taxon>
        <taxon>Tsukamurella</taxon>
    </lineage>
</organism>
<protein>
    <submittedName>
        <fullName evidence="2">Uncharacterized protein</fullName>
    </submittedName>
</protein>
<comment type="caution">
    <text evidence="2">The sequence shown here is derived from an EMBL/GenBank/DDBJ whole genome shotgun (WGS) entry which is preliminary data.</text>
</comment>
<dbReference type="EMBL" id="BAABFR010000037">
    <property type="protein sequence ID" value="GAA4394246.1"/>
    <property type="molecule type" value="Genomic_DNA"/>
</dbReference>
<evidence type="ECO:0000313" key="2">
    <source>
        <dbReference type="EMBL" id="GAA4394246.1"/>
    </source>
</evidence>
<feature type="region of interest" description="Disordered" evidence="1">
    <location>
        <begin position="1"/>
        <end position="88"/>
    </location>
</feature>
<keyword evidence="3" id="KW-1185">Reference proteome</keyword>
<evidence type="ECO:0000313" key="3">
    <source>
        <dbReference type="Proteomes" id="UP001500635"/>
    </source>
</evidence>
<name>A0ABP8JQ18_9ACTN</name>
<proteinExistence type="predicted"/>